<gene>
    <name evidence="1" type="ORF">ID616_12945</name>
</gene>
<dbReference type="RefSeq" id="WP_191087668.1">
    <property type="nucleotide sequence ID" value="NZ_CP061723.1"/>
</dbReference>
<accession>A0ABD7BM80</accession>
<dbReference type="EMBL" id="CP061723">
    <property type="protein sequence ID" value="QOD00534.1"/>
    <property type="molecule type" value="Genomic_DNA"/>
</dbReference>
<protein>
    <submittedName>
        <fullName evidence="1">Uncharacterized protein</fullName>
    </submittedName>
</protein>
<proteinExistence type="predicted"/>
<organism evidence="1 2">
    <name type="scientific">Pseudomonas putida</name>
    <name type="common">Arthrobacter siderocapsulatus</name>
    <dbReference type="NCBI Taxonomy" id="303"/>
    <lineage>
        <taxon>Bacteria</taxon>
        <taxon>Pseudomonadati</taxon>
        <taxon>Pseudomonadota</taxon>
        <taxon>Gammaproteobacteria</taxon>
        <taxon>Pseudomonadales</taxon>
        <taxon>Pseudomonadaceae</taxon>
        <taxon>Pseudomonas</taxon>
    </lineage>
</organism>
<dbReference type="AlphaFoldDB" id="A0ABD7BM80"/>
<sequence>MSREAKINVAWHLEVRPEGLARGHGPMFLCNQYDIKPQRSHALSQIRPRD</sequence>
<evidence type="ECO:0000313" key="2">
    <source>
        <dbReference type="Proteomes" id="UP000516786"/>
    </source>
</evidence>
<reference evidence="1 2" key="1">
    <citation type="submission" date="2020-09" db="EMBL/GenBank/DDBJ databases">
        <title>Co-existence of a novel multidrug-resistance efflux pump with carbapenem resistance gene blaVIM-2 in one megaplasmid in Pseudomonas putida.</title>
        <authorList>
            <person name="Peng K."/>
            <person name="Li R."/>
        </authorList>
    </citation>
    <scope>NUCLEOTIDE SEQUENCE [LARGE SCALE GENOMIC DNA]</scope>
    <source>
        <strain evidence="1 2">ZXPA-20</strain>
    </source>
</reference>
<name>A0ABD7BM80_PSEPU</name>
<dbReference type="Proteomes" id="UP000516786">
    <property type="component" value="Chromosome"/>
</dbReference>
<evidence type="ECO:0000313" key="1">
    <source>
        <dbReference type="EMBL" id="QOD00534.1"/>
    </source>
</evidence>